<protein>
    <submittedName>
        <fullName evidence="3">Calcineurin-like phosphoesterase</fullName>
    </submittedName>
</protein>
<dbReference type="PANTHER" id="PTHR12905:SF0">
    <property type="entry name" value="CALCINEURIN-LIKE PHOSPHOESTERASE DOMAIN-CONTAINING PROTEIN"/>
    <property type="match status" value="1"/>
</dbReference>
<feature type="domain" description="Calcineurin-like phosphoesterase" evidence="1">
    <location>
        <begin position="91"/>
        <end position="259"/>
    </location>
</feature>
<accession>A0A1V0SET9</accession>
<gene>
    <name evidence="3" type="ORF">Hokovirus_1_119</name>
</gene>
<dbReference type="EMBL" id="KY684103">
    <property type="protein sequence ID" value="ARF10240.1"/>
    <property type="molecule type" value="Genomic_DNA"/>
</dbReference>
<dbReference type="InterPro" id="IPR004843">
    <property type="entry name" value="Calcineurin-like_PHP"/>
</dbReference>
<dbReference type="Gene3D" id="3.60.21.10">
    <property type="match status" value="1"/>
</dbReference>
<dbReference type="InterPro" id="IPR014756">
    <property type="entry name" value="Ig_E-set"/>
</dbReference>
<proteinExistence type="predicted"/>
<sequence>MTIVEFSWKHSTRNNIVKLYCSYNNFVSPYVMHYDYLKKSFVASLDINYGSYQYKFTVNDIWMYDITKPIITDNDGNINNLIIVEPENIINIVHISDTHSIYNADLSGDILIHSGDFSIGGHPNEYEMFNNWLGNLNFKYKVVVLGNHDLDYFNDNGIDPYLKANELLTNAIVLNFTNIELCGIKFYGNPWYLAHNWNNTYKQNSSPILFEYKIPSDIDILITHSPPFLFCDDYAGSKILLKNIEQTQPKAHLFGHIHQKYGYAKHTWSSNNTTYFINSSMVTQDSKIICNTPHYIKYDILTKSIISVN</sequence>
<evidence type="ECO:0000313" key="3">
    <source>
        <dbReference type="EMBL" id="ARF10240.1"/>
    </source>
</evidence>
<dbReference type="SUPFAM" id="SSF56300">
    <property type="entry name" value="Metallo-dependent phosphatases"/>
    <property type="match status" value="1"/>
</dbReference>
<name>A0A1V0SET9_9VIRU</name>
<dbReference type="Pfam" id="PF00149">
    <property type="entry name" value="Metallophos"/>
    <property type="match status" value="1"/>
</dbReference>
<dbReference type="CDD" id="cd07379">
    <property type="entry name" value="MPP_239FB"/>
    <property type="match status" value="1"/>
</dbReference>
<dbReference type="InterPro" id="IPR032640">
    <property type="entry name" value="AMPK1_CBM"/>
</dbReference>
<reference evidence="3" key="1">
    <citation type="journal article" date="2017" name="Science">
        <title>Giant viruses with an expanded complement of translation system components.</title>
        <authorList>
            <person name="Schulz F."/>
            <person name="Yutin N."/>
            <person name="Ivanova N.N."/>
            <person name="Ortega D.R."/>
            <person name="Lee T.K."/>
            <person name="Vierheilig J."/>
            <person name="Daims H."/>
            <person name="Horn M."/>
            <person name="Wagner M."/>
            <person name="Jensen G.J."/>
            <person name="Kyrpides N.C."/>
            <person name="Koonin E.V."/>
            <person name="Woyke T."/>
        </authorList>
    </citation>
    <scope>NUCLEOTIDE SEQUENCE</scope>
    <source>
        <strain evidence="3">HKV1</strain>
    </source>
</reference>
<evidence type="ECO:0000259" key="1">
    <source>
        <dbReference type="Pfam" id="PF00149"/>
    </source>
</evidence>
<feature type="domain" description="AMP-activated protein kinase glycogen-binding" evidence="2">
    <location>
        <begin position="4"/>
        <end position="88"/>
    </location>
</feature>
<dbReference type="SUPFAM" id="SSF81296">
    <property type="entry name" value="E set domains"/>
    <property type="match status" value="1"/>
</dbReference>
<dbReference type="InterPro" id="IPR051693">
    <property type="entry name" value="UPF0046_metallophosphoest"/>
</dbReference>
<dbReference type="Pfam" id="PF16561">
    <property type="entry name" value="AMPK1_CBM"/>
    <property type="match status" value="1"/>
</dbReference>
<dbReference type="InterPro" id="IPR029052">
    <property type="entry name" value="Metallo-depent_PP-like"/>
</dbReference>
<evidence type="ECO:0000259" key="2">
    <source>
        <dbReference type="Pfam" id="PF16561"/>
    </source>
</evidence>
<dbReference type="PANTHER" id="PTHR12905">
    <property type="entry name" value="METALLOPHOSPHOESTERASE"/>
    <property type="match status" value="1"/>
</dbReference>
<dbReference type="CDD" id="cd02859">
    <property type="entry name" value="E_set_AMPKbeta_like_N"/>
    <property type="match status" value="1"/>
</dbReference>
<organism evidence="3">
    <name type="scientific">Hokovirus HKV1</name>
    <dbReference type="NCBI Taxonomy" id="1977638"/>
    <lineage>
        <taxon>Viruses</taxon>
        <taxon>Varidnaviria</taxon>
        <taxon>Bamfordvirae</taxon>
        <taxon>Nucleocytoviricota</taxon>
        <taxon>Megaviricetes</taxon>
        <taxon>Imitervirales</taxon>
        <taxon>Mimiviridae</taxon>
        <taxon>Klosneuvirinae</taxon>
        <taxon>Hokovirus</taxon>
    </lineage>
</organism>
<dbReference type="GO" id="GO:0016787">
    <property type="term" value="F:hydrolase activity"/>
    <property type="evidence" value="ECO:0007669"/>
    <property type="project" value="InterPro"/>
</dbReference>